<dbReference type="Pfam" id="PF14716">
    <property type="entry name" value="HHH_8"/>
    <property type="match status" value="1"/>
</dbReference>
<keyword evidence="4" id="KW-0548">Nucleotidyltransferase</keyword>
<dbReference type="InterPro" id="IPR010996">
    <property type="entry name" value="HHH_MUS81"/>
</dbReference>
<comment type="catalytic activity">
    <reaction evidence="9">
        <text>DNA(n) + a 2'-deoxyribonucleoside 5'-triphosphate = DNA(n+1) + diphosphate</text>
        <dbReference type="Rhea" id="RHEA:22508"/>
        <dbReference type="Rhea" id="RHEA-COMP:17339"/>
        <dbReference type="Rhea" id="RHEA-COMP:17340"/>
        <dbReference type="ChEBI" id="CHEBI:33019"/>
        <dbReference type="ChEBI" id="CHEBI:61560"/>
        <dbReference type="ChEBI" id="CHEBI:173112"/>
        <dbReference type="EC" id="2.7.7.7"/>
    </reaction>
</comment>
<dbReference type="Pfam" id="PF14791">
    <property type="entry name" value="DNA_pol_B_thumb"/>
    <property type="match status" value="1"/>
</dbReference>
<dbReference type="InterPro" id="IPR037160">
    <property type="entry name" value="DNA_Pol_thumb_sf"/>
</dbReference>
<reference evidence="12" key="1">
    <citation type="journal article" date="2020" name="Nature">
        <title>Giant virus diversity and host interactions through global metagenomics.</title>
        <authorList>
            <person name="Schulz F."/>
            <person name="Roux S."/>
            <person name="Paez-Espino D."/>
            <person name="Jungbluth S."/>
            <person name="Walsh D.A."/>
            <person name="Denef V.J."/>
            <person name="McMahon K.D."/>
            <person name="Konstantinidis K.T."/>
            <person name="Eloe-Fadrosh E.A."/>
            <person name="Kyrpides N.C."/>
            <person name="Woyke T."/>
        </authorList>
    </citation>
    <scope>NUCLEOTIDE SEQUENCE</scope>
    <source>
        <strain evidence="12">GVMAG-M-3300027763-16</strain>
    </source>
</reference>
<dbReference type="SUPFAM" id="SSF81301">
    <property type="entry name" value="Nucleotidyltransferase"/>
    <property type="match status" value="1"/>
</dbReference>
<dbReference type="PANTHER" id="PTHR11276:SF28">
    <property type="entry name" value="DNA POLYMERASE LAMBDA"/>
    <property type="match status" value="1"/>
</dbReference>
<keyword evidence="7" id="KW-0239">DNA-directed DNA polymerase</keyword>
<dbReference type="PANTHER" id="PTHR11276">
    <property type="entry name" value="DNA POLYMERASE TYPE-X FAMILY MEMBER"/>
    <property type="match status" value="1"/>
</dbReference>
<dbReference type="Gene3D" id="3.30.460.10">
    <property type="entry name" value="Beta Polymerase, domain 2"/>
    <property type="match status" value="1"/>
</dbReference>
<keyword evidence="5" id="KW-0235">DNA replication</keyword>
<dbReference type="GO" id="GO:0003677">
    <property type="term" value="F:DNA binding"/>
    <property type="evidence" value="ECO:0007669"/>
    <property type="project" value="InterPro"/>
</dbReference>
<feature type="region of interest" description="Disordered" evidence="10">
    <location>
        <begin position="34"/>
        <end position="59"/>
    </location>
</feature>
<dbReference type="GO" id="GO:0006303">
    <property type="term" value="P:double-strand break repair via nonhomologous end joining"/>
    <property type="evidence" value="ECO:0007669"/>
    <property type="project" value="TreeGrafter"/>
</dbReference>
<evidence type="ECO:0000256" key="2">
    <source>
        <dbReference type="ARBA" id="ARBA00022634"/>
    </source>
</evidence>
<keyword evidence="8" id="KW-0234">DNA repair</keyword>
<dbReference type="PRINTS" id="PR00869">
    <property type="entry name" value="DNAPOLX"/>
</dbReference>
<organism evidence="12">
    <name type="scientific">viral metagenome</name>
    <dbReference type="NCBI Taxonomy" id="1070528"/>
    <lineage>
        <taxon>unclassified sequences</taxon>
        <taxon>metagenomes</taxon>
        <taxon>organismal metagenomes</taxon>
    </lineage>
</organism>
<feature type="domain" description="DNA-directed DNA polymerase X" evidence="11">
    <location>
        <begin position="65"/>
        <end position="386"/>
    </location>
</feature>
<dbReference type="CDD" id="cd00141">
    <property type="entry name" value="NT_POLXc"/>
    <property type="match status" value="1"/>
</dbReference>
<dbReference type="Gene3D" id="3.30.210.10">
    <property type="entry name" value="DNA polymerase, thumb domain"/>
    <property type="match status" value="1"/>
</dbReference>
<keyword evidence="2" id="KW-0237">DNA synthesis</keyword>
<evidence type="ECO:0000256" key="7">
    <source>
        <dbReference type="ARBA" id="ARBA00022932"/>
    </source>
</evidence>
<proteinExistence type="predicted"/>
<dbReference type="SMART" id="SM00483">
    <property type="entry name" value="POLXc"/>
    <property type="match status" value="1"/>
</dbReference>
<evidence type="ECO:0000256" key="10">
    <source>
        <dbReference type="SAM" id="MobiDB-lite"/>
    </source>
</evidence>
<dbReference type="InterPro" id="IPR022312">
    <property type="entry name" value="DNA_pol_X"/>
</dbReference>
<dbReference type="PRINTS" id="PR00870">
    <property type="entry name" value="DNAPOLXBETA"/>
</dbReference>
<dbReference type="InterPro" id="IPR029398">
    <property type="entry name" value="PolB_thumb"/>
</dbReference>
<dbReference type="Gene3D" id="1.10.150.110">
    <property type="entry name" value="DNA polymerase beta, N-terminal domain-like"/>
    <property type="match status" value="1"/>
</dbReference>
<dbReference type="AlphaFoldDB" id="A0A6C0LDP7"/>
<dbReference type="InterPro" id="IPR018944">
    <property type="entry name" value="DNA_pol_lambd_fingers_domain"/>
</dbReference>
<evidence type="ECO:0000256" key="8">
    <source>
        <dbReference type="ARBA" id="ARBA00023204"/>
    </source>
</evidence>
<evidence type="ECO:0000256" key="3">
    <source>
        <dbReference type="ARBA" id="ARBA00022679"/>
    </source>
</evidence>
<evidence type="ECO:0000256" key="6">
    <source>
        <dbReference type="ARBA" id="ARBA00022763"/>
    </source>
</evidence>
<dbReference type="GO" id="GO:0005634">
    <property type="term" value="C:nucleus"/>
    <property type="evidence" value="ECO:0007669"/>
    <property type="project" value="TreeGrafter"/>
</dbReference>
<keyword evidence="6" id="KW-0227">DNA damage</keyword>
<keyword evidence="3" id="KW-0808">Transferase</keyword>
<protein>
    <recommendedName>
        <fullName evidence="1">DNA-directed DNA polymerase</fullName>
        <ecNumber evidence="1">2.7.7.7</ecNumber>
    </recommendedName>
</protein>
<dbReference type="InterPro" id="IPR002054">
    <property type="entry name" value="DNA-dir_DNA_pol_X"/>
</dbReference>
<dbReference type="InterPro" id="IPR002008">
    <property type="entry name" value="DNA_pol_X_beta-like"/>
</dbReference>
<evidence type="ECO:0000313" key="12">
    <source>
        <dbReference type="EMBL" id="QHU27392.1"/>
    </source>
</evidence>
<dbReference type="InterPro" id="IPR028207">
    <property type="entry name" value="DNA_pol_B_palm_palm"/>
</dbReference>
<evidence type="ECO:0000256" key="4">
    <source>
        <dbReference type="ARBA" id="ARBA00022695"/>
    </source>
</evidence>
<dbReference type="GO" id="GO:0003887">
    <property type="term" value="F:DNA-directed DNA polymerase activity"/>
    <property type="evidence" value="ECO:0007669"/>
    <property type="project" value="UniProtKB-KW"/>
</dbReference>
<dbReference type="EC" id="2.7.7.7" evidence="1"/>
<dbReference type="SUPFAM" id="SSF47802">
    <property type="entry name" value="DNA polymerase beta, N-terminal domain-like"/>
    <property type="match status" value="1"/>
</dbReference>
<dbReference type="Gene3D" id="1.10.150.20">
    <property type="entry name" value="5' to 3' exonuclease, C-terminal subdomain"/>
    <property type="match status" value="1"/>
</dbReference>
<evidence type="ECO:0000256" key="1">
    <source>
        <dbReference type="ARBA" id="ARBA00012417"/>
    </source>
</evidence>
<evidence type="ECO:0000256" key="5">
    <source>
        <dbReference type="ARBA" id="ARBA00022705"/>
    </source>
</evidence>
<dbReference type="Pfam" id="PF10391">
    <property type="entry name" value="DNA_pol_lambd_f"/>
    <property type="match status" value="1"/>
</dbReference>
<evidence type="ECO:0000259" key="11">
    <source>
        <dbReference type="SMART" id="SM00483"/>
    </source>
</evidence>
<feature type="compositionally biased region" description="Basic and acidic residues" evidence="10">
    <location>
        <begin position="34"/>
        <end position="46"/>
    </location>
</feature>
<dbReference type="InterPro" id="IPR027421">
    <property type="entry name" value="DNA_pol_lamdba_lyase_dom_sf"/>
</dbReference>
<evidence type="ECO:0000256" key="9">
    <source>
        <dbReference type="ARBA" id="ARBA00049244"/>
    </source>
</evidence>
<dbReference type="InterPro" id="IPR043519">
    <property type="entry name" value="NT_sf"/>
</dbReference>
<dbReference type="Pfam" id="PF14792">
    <property type="entry name" value="DNA_pol_B_palm"/>
    <property type="match status" value="1"/>
</dbReference>
<name>A0A6C0LDP7_9ZZZZ</name>
<dbReference type="SUPFAM" id="SSF81585">
    <property type="entry name" value="PsbU/PolX domain-like"/>
    <property type="match status" value="1"/>
</dbReference>
<sequence length="386" mass="44104">MNINLNRKCPEGKVVNPLTGRCIKKEALEKKMKKIEKDKAKEKDTDNDTENNTDSNNDIIINVQPSNNKKIVDSLKILADYERINKEPFKVKAYEKVIDSIELFDKNIETPEDIKLLKGVGKKIEDKIIEFLDTGNIAEVNSVLSDPQYILGNKLKSIYGVGPAKITELMTKIKDFDELKEHPELLNDKQKIGLKYYDDMNIRIPIAEGKQHFKIVHKILNNLYQGIEFEFVGSFRRKNKDLGDIDILIKNRSGLVLKDVIKQLEDKSYVIEKLAQGNNKFMGICKLSPELPARRIDILIAEPSYYYFALLYFTGSYNFNIYMRKIALKKGLSLSEYGFKAANAANAGVGVGVANNKNIIDTTDSIHSEEDIFKYLDMAFVEPYKR</sequence>
<dbReference type="EMBL" id="MN740455">
    <property type="protein sequence ID" value="QHU27392.1"/>
    <property type="molecule type" value="Genomic_DNA"/>
</dbReference>
<accession>A0A6C0LDP7</accession>